<dbReference type="EMBL" id="JROU02000389">
    <property type="protein sequence ID" value="OEH79426.1"/>
    <property type="molecule type" value="Genomic_DNA"/>
</dbReference>
<reference evidence="1 2" key="1">
    <citation type="journal article" date="2016" name="BMC Genomics">
        <title>Comparative genomics reveals Cyclospora cayetanensis possesses coccidia-like metabolism and invasion components but unique surface antigens.</title>
        <authorList>
            <person name="Liu S."/>
            <person name="Wang L."/>
            <person name="Zheng H."/>
            <person name="Xu Z."/>
            <person name="Roellig D.M."/>
            <person name="Li N."/>
            <person name="Frace M.A."/>
            <person name="Tang K."/>
            <person name="Arrowood M.J."/>
            <person name="Moss D.M."/>
            <person name="Zhang L."/>
            <person name="Feng Y."/>
            <person name="Xiao L."/>
        </authorList>
    </citation>
    <scope>NUCLEOTIDE SEQUENCE [LARGE SCALE GENOMIC DNA]</scope>
    <source>
        <strain evidence="1 2">CHN_HEN01</strain>
    </source>
</reference>
<protein>
    <submittedName>
        <fullName evidence="1">Interferon gamma-inducible protein</fullName>
    </submittedName>
</protein>
<gene>
    <name evidence="1" type="ORF">cyc_06743</name>
</gene>
<evidence type="ECO:0000313" key="2">
    <source>
        <dbReference type="Proteomes" id="UP000095192"/>
    </source>
</evidence>
<sequence>MQHLMAEQTPPHDHVPWVTIDREQSALAEKDLRCAICTSSAGKEDALSEFCANKSGCDRQRQQQPEPQEEALSVAVDEVYYSASQDEV</sequence>
<dbReference type="AlphaFoldDB" id="A0A1D3D7J0"/>
<proteinExistence type="predicted"/>
<dbReference type="Proteomes" id="UP000095192">
    <property type="component" value="Unassembled WGS sequence"/>
</dbReference>
<keyword evidence="2" id="KW-1185">Reference proteome</keyword>
<evidence type="ECO:0000313" key="1">
    <source>
        <dbReference type="EMBL" id="OEH79426.1"/>
    </source>
</evidence>
<dbReference type="InParanoid" id="A0A1D3D7J0"/>
<name>A0A1D3D7J0_9EIME</name>
<comment type="caution">
    <text evidence="1">The sequence shown here is derived from an EMBL/GenBank/DDBJ whole genome shotgun (WGS) entry which is preliminary data.</text>
</comment>
<accession>A0A1D3D7J0</accession>
<organism evidence="1 2">
    <name type="scientific">Cyclospora cayetanensis</name>
    <dbReference type="NCBI Taxonomy" id="88456"/>
    <lineage>
        <taxon>Eukaryota</taxon>
        <taxon>Sar</taxon>
        <taxon>Alveolata</taxon>
        <taxon>Apicomplexa</taxon>
        <taxon>Conoidasida</taxon>
        <taxon>Coccidia</taxon>
        <taxon>Eucoccidiorida</taxon>
        <taxon>Eimeriorina</taxon>
        <taxon>Eimeriidae</taxon>
        <taxon>Cyclospora</taxon>
    </lineage>
</organism>
<dbReference type="VEuPathDB" id="ToxoDB:cyc_06743"/>